<dbReference type="eggNOG" id="ENOG502S016">
    <property type="taxonomic scope" value="Eukaryota"/>
</dbReference>
<evidence type="ECO:0000313" key="2">
    <source>
        <dbReference type="Proteomes" id="UP000001312"/>
    </source>
</evidence>
<evidence type="ECO:0000313" key="1">
    <source>
        <dbReference type="EMBL" id="EDN91054.1"/>
    </source>
</evidence>
<keyword evidence="2" id="KW-1185">Reference proteome</keyword>
<protein>
    <recommendedName>
        <fullName evidence="3">BTB domain-containing protein</fullName>
    </recommendedName>
</protein>
<reference evidence="2" key="1">
    <citation type="journal article" date="2011" name="PLoS Genet.">
        <title>Genomic analysis of the necrotrophic fungal pathogens Sclerotinia sclerotiorum and Botrytis cinerea.</title>
        <authorList>
            <person name="Amselem J."/>
            <person name="Cuomo C.A."/>
            <person name="van Kan J.A."/>
            <person name="Viaud M."/>
            <person name="Benito E.P."/>
            <person name="Couloux A."/>
            <person name="Coutinho P.M."/>
            <person name="de Vries R.P."/>
            <person name="Dyer P.S."/>
            <person name="Fillinger S."/>
            <person name="Fournier E."/>
            <person name="Gout L."/>
            <person name="Hahn M."/>
            <person name="Kohn L."/>
            <person name="Lapalu N."/>
            <person name="Plummer K.M."/>
            <person name="Pradier J.M."/>
            <person name="Quevillon E."/>
            <person name="Sharon A."/>
            <person name="Simon A."/>
            <person name="ten Have A."/>
            <person name="Tudzynski B."/>
            <person name="Tudzynski P."/>
            <person name="Wincker P."/>
            <person name="Andrew M."/>
            <person name="Anthouard V."/>
            <person name="Beever R.E."/>
            <person name="Beffa R."/>
            <person name="Benoit I."/>
            <person name="Bouzid O."/>
            <person name="Brault B."/>
            <person name="Chen Z."/>
            <person name="Choquer M."/>
            <person name="Collemare J."/>
            <person name="Cotton P."/>
            <person name="Danchin E.G."/>
            <person name="Da Silva C."/>
            <person name="Gautier A."/>
            <person name="Giraud C."/>
            <person name="Giraud T."/>
            <person name="Gonzalez C."/>
            <person name="Grossetete S."/>
            <person name="Guldener U."/>
            <person name="Henrissat B."/>
            <person name="Howlett B.J."/>
            <person name="Kodira C."/>
            <person name="Kretschmer M."/>
            <person name="Lappartient A."/>
            <person name="Leroch M."/>
            <person name="Levis C."/>
            <person name="Mauceli E."/>
            <person name="Neuveglise C."/>
            <person name="Oeser B."/>
            <person name="Pearson M."/>
            <person name="Poulain J."/>
            <person name="Poussereau N."/>
            <person name="Quesneville H."/>
            <person name="Rascle C."/>
            <person name="Schumacher J."/>
            <person name="Segurens B."/>
            <person name="Sexton A."/>
            <person name="Silva E."/>
            <person name="Sirven C."/>
            <person name="Soanes D.M."/>
            <person name="Talbot N.J."/>
            <person name="Templeton M."/>
            <person name="Yandava C."/>
            <person name="Yarden O."/>
            <person name="Zeng Q."/>
            <person name="Rollins J.A."/>
            <person name="Lebrun M.H."/>
            <person name="Dickman M."/>
        </authorList>
    </citation>
    <scope>NUCLEOTIDE SEQUENCE [LARGE SCALE GENOMIC DNA]</scope>
    <source>
        <strain evidence="2">ATCC 18683 / 1980 / Ss-1</strain>
    </source>
</reference>
<evidence type="ECO:0008006" key="3">
    <source>
        <dbReference type="Google" id="ProtNLM"/>
    </source>
</evidence>
<gene>
    <name evidence="1" type="ORF">SS1G_00456</name>
</gene>
<dbReference type="GeneID" id="5494230"/>
<dbReference type="KEGG" id="ssl:SS1G_00456"/>
<dbReference type="AlphaFoldDB" id="A7E582"/>
<dbReference type="Proteomes" id="UP000001312">
    <property type="component" value="Unassembled WGS sequence"/>
</dbReference>
<dbReference type="EMBL" id="CH476621">
    <property type="protein sequence ID" value="EDN91054.1"/>
    <property type="molecule type" value="Genomic_DNA"/>
</dbReference>
<dbReference type="InParanoid" id="A7E582"/>
<dbReference type="HOGENOM" id="CLU_934341_0_0_1"/>
<dbReference type="RefSeq" id="XP_001598368.1">
    <property type="nucleotide sequence ID" value="XM_001598318.1"/>
</dbReference>
<proteinExistence type="predicted"/>
<organism evidence="1 2">
    <name type="scientific">Sclerotinia sclerotiorum (strain ATCC 18683 / 1980 / Ss-1)</name>
    <name type="common">White mold</name>
    <name type="synonym">Whetzelinia sclerotiorum</name>
    <dbReference type="NCBI Taxonomy" id="665079"/>
    <lineage>
        <taxon>Eukaryota</taxon>
        <taxon>Fungi</taxon>
        <taxon>Dikarya</taxon>
        <taxon>Ascomycota</taxon>
        <taxon>Pezizomycotina</taxon>
        <taxon>Leotiomycetes</taxon>
        <taxon>Helotiales</taxon>
        <taxon>Sclerotiniaceae</taxon>
        <taxon>Sclerotinia</taxon>
    </lineage>
</organism>
<sequence length="298" mass="33682">MATSSDTAPAEMADCIHVDGTEHKVVDVGSGGNVILEVLFENTKACTKSIPNEMIQKLRTSKTPFPSARVFYRVRLDTLKKHSKYFGHLLGSDVFEEGRAISAKFTELSLSGKDASKLPAEELPKIQIKDEDYATRTIGRETVFHDMLRMIHGMDHSSKSITLLYIAILVVMADRYDCMATIARYITGRFSNFRYPPTLEKTTEEVISFGRKHMMVMLSSLLTCYDNAQVIRLIKIMVIVVYVVNYSLPWTISKNVWMLASASRSNYGKQRDPPRLGFLVLRQTTAASKKHSLWEAKQ</sequence>
<name>A7E582_SCLS1</name>
<accession>A7E582</accession>